<comment type="caution">
    <text evidence="1">The sequence shown here is derived from an EMBL/GenBank/DDBJ whole genome shotgun (WGS) entry which is preliminary data.</text>
</comment>
<keyword evidence="2" id="KW-1185">Reference proteome</keyword>
<dbReference type="Proteomes" id="UP001143910">
    <property type="component" value="Unassembled WGS sequence"/>
</dbReference>
<protein>
    <submittedName>
        <fullName evidence="1">Uncharacterized protein</fullName>
    </submittedName>
</protein>
<accession>A0ACC1N2F4</accession>
<organism evidence="1 2">
    <name type="scientific">Zarea fungicola</name>
    <dbReference type="NCBI Taxonomy" id="93591"/>
    <lineage>
        <taxon>Eukaryota</taxon>
        <taxon>Fungi</taxon>
        <taxon>Dikarya</taxon>
        <taxon>Ascomycota</taxon>
        <taxon>Pezizomycotina</taxon>
        <taxon>Sordariomycetes</taxon>
        <taxon>Hypocreomycetidae</taxon>
        <taxon>Hypocreales</taxon>
        <taxon>Cordycipitaceae</taxon>
        <taxon>Zarea</taxon>
    </lineage>
</organism>
<evidence type="ECO:0000313" key="2">
    <source>
        <dbReference type="Proteomes" id="UP001143910"/>
    </source>
</evidence>
<proteinExistence type="predicted"/>
<dbReference type="EMBL" id="JANJQO010001013">
    <property type="protein sequence ID" value="KAJ2973183.1"/>
    <property type="molecule type" value="Genomic_DNA"/>
</dbReference>
<evidence type="ECO:0000313" key="1">
    <source>
        <dbReference type="EMBL" id="KAJ2973183.1"/>
    </source>
</evidence>
<sequence>MTRTRVPSVGGGVSSERTSSFQDNRDIPRASTESSGLPFVFSGSASTASHDEFNFRTPSISLSPPPSSGGETGQYTLSRGRAAAEITARIGQLHVAEGSPLSNFNDLAAAIPVESDTRSNGPENPGDRLDVSTPAPGTRSPSPATSPERRGSSPRPDKTPHSVSNEPLPADTFNSPVFQNALRDTENLVKDLITVLKSSPVHGEAGSAMAKIYDSAVHLSKFPKSASRIVGFVGDAGKGKSSVLNSLLDMDGIVRSSNSGEACTCVVTEFHYHGSNTFNIEVELLDKTELLKQLMELLKSYRYFYQHEMEATDQARYIEDQAKLAEDTFVSMFHGHLPNYDDLLSKSENELETLFKTLIEELRPAESRTNKFGLSQEACTDELMQLSSAPRSSPGGRATVAAAWPFIKKIRVFSNAHILSKGLVLVDLPGLRDLNSARRNITELYVRRCDEIFAVCDIGRAVDDEGVQGIFQMAKDLENISIICTKSDEIDAREAVKDWQGELSARIKDMQHTISTNSRYVEDLKDKMQELPDKEDRTPQEKVEWDELRDKKDDVKKIVKKHKSQLQTFLIQTRNADITEKLREKYTASAAGNTLEVFCVSNRIYQEKRQLGSKVSLPFLQLSGILDLRRYCISIVSANHYRVACVYMQKDVPKLLEAVELWLQSGADTLDAEQRQAVTHTLNQLRTQLRDTLLRLCKVSRGHFRIAFLSKYTTGNAYQTGALQLERQPVYGASGTIVRNTHLQYCVDHADFPSATYSAFCRNFGNYCTPKVGAHDWNGEANDQMVSDLTSPWNRLEEFFKRQQRDFKISIKTLTDSTVAYLERESRREFSRVAPLRRCLIFQQQFLLRDFEVAFEQAEKDLRQRRTNILSSLRTSYIGIEMESSYKTCNLDEGPGSHSRRKNMIMSSFGSDELFTTIMTKLRDEFRDVADTVGSSITTAIDSYLAQVQETLDLVLSENTAIESQRDPEFHGRVDTGLRTAKGRMQKVQDKITD</sequence>
<gene>
    <name evidence="1" type="ORF">NQ176_g6752</name>
</gene>
<reference evidence="1" key="1">
    <citation type="submission" date="2022-08" db="EMBL/GenBank/DDBJ databases">
        <title>Genome Sequence of Lecanicillium fungicola.</title>
        <authorList>
            <person name="Buettner E."/>
        </authorList>
    </citation>
    <scope>NUCLEOTIDE SEQUENCE</scope>
    <source>
        <strain evidence="1">Babe33</strain>
    </source>
</reference>
<name>A0ACC1N2F4_9HYPO</name>